<evidence type="ECO:0000313" key="1">
    <source>
        <dbReference type="Ensembl" id="ENSMUSP00000155979.2"/>
    </source>
</evidence>
<dbReference type="Bgee" id="ENSMUSG00000033809">
    <property type="expression patterns" value="Expressed in otic placode and 247 other cell types or tissues"/>
</dbReference>
<reference evidence="1" key="5">
    <citation type="submission" date="2025-09" db="UniProtKB">
        <authorList>
            <consortium name="Ensembl"/>
        </authorList>
    </citation>
    <scope>IDENTIFICATION</scope>
    <source>
        <strain evidence="1">C57BL/6J</strain>
    </source>
</reference>
<dbReference type="Antibodypedia" id="52417">
    <property type="antibodies" value="15 antibodies from 11 providers"/>
</dbReference>
<reference evidence="1 3" key="1">
    <citation type="journal article" date="2009" name="PLoS Biol.">
        <title>Lineage-specific biology revealed by a finished genome assembly of the mouse.</title>
        <authorList>
            <consortium name="Mouse Genome Sequencing Consortium"/>
            <person name="Church D.M."/>
            <person name="Goodstadt L."/>
            <person name="Hillier L.W."/>
            <person name="Zody M.C."/>
            <person name="Goldstein S."/>
            <person name="She X."/>
            <person name="Bult C.J."/>
            <person name="Agarwala R."/>
            <person name="Cherry J.L."/>
            <person name="DiCuccio M."/>
            <person name="Hlavina W."/>
            <person name="Kapustin Y."/>
            <person name="Meric P."/>
            <person name="Maglott D."/>
            <person name="Birtle Z."/>
            <person name="Marques A.C."/>
            <person name="Graves T."/>
            <person name="Zhou S."/>
            <person name="Teague B."/>
            <person name="Potamousis K."/>
            <person name="Churas C."/>
            <person name="Place M."/>
            <person name="Herschleb J."/>
            <person name="Runnheim R."/>
            <person name="Forrest D."/>
            <person name="Amos-Landgraf J."/>
            <person name="Schwartz D.C."/>
            <person name="Cheng Z."/>
            <person name="Lindblad-Toh K."/>
            <person name="Eichler E.E."/>
            <person name="Ponting C.P."/>
        </authorList>
    </citation>
    <scope>NUCLEOTIDE SEQUENCE [LARGE SCALE GENOMIC DNA]</scope>
    <source>
        <strain evidence="1 3">C57BL/6J</strain>
    </source>
</reference>
<dbReference type="Proteomes" id="UP000000589">
    <property type="component" value="Chromosome 16"/>
</dbReference>
<dbReference type="VEuPathDB" id="HostDB:ENSMUSG00000033809"/>
<protein>
    <submittedName>
        <fullName evidence="1">ALG3 alpha-1,3- mannosyltransferase</fullName>
    </submittedName>
</protein>
<dbReference type="Ensembl" id="ENSMUST00000231362.2">
    <property type="protein sequence ID" value="ENSMUSP00000155979.2"/>
    <property type="gene ID" value="ENSMUSG00000033809.16"/>
</dbReference>
<dbReference type="AGR" id="MGI:1098592"/>
<accession>A0A338P6V1</accession>
<evidence type="ECO:0007829" key="6">
    <source>
        <dbReference type="PubMed" id="21183079"/>
    </source>
</evidence>
<evidence type="ECO:0007829" key="4">
    <source>
        <dbReference type="PeptideAtlas" id="A0A338P6V1"/>
    </source>
</evidence>
<dbReference type="GeneTree" id="ENSGT00390000013904"/>
<evidence type="ECO:0007829" key="5">
    <source>
        <dbReference type="ProteomicsDB" id="A0A338P6V1"/>
    </source>
</evidence>
<reference evidence="6" key="2">
    <citation type="journal article" date="2010" name="Cell">
        <title>A tissue-specific atlas of mouse protein phosphorylation and expression.</title>
        <authorList>
            <person name="Huttlin E.L."/>
            <person name="Jedrychowski M.P."/>
            <person name="Elias J.E."/>
            <person name="Goswami T."/>
            <person name="Rad R."/>
            <person name="Beausoleil S.A."/>
            <person name="Villen J."/>
            <person name="Haas W."/>
            <person name="Sowa M.E."/>
            <person name="Gygi S.P."/>
        </authorList>
    </citation>
    <scope>IDENTIFICATION BY MASS SPECTROMETRY [LARGE SCALE ANALYSIS]</scope>
</reference>
<dbReference type="ExpressionAtlas" id="A0A338P6V1">
    <property type="expression patterns" value="baseline and differential"/>
</dbReference>
<proteinExistence type="evidence at protein level"/>
<organism evidence="1 3">
    <name type="scientific">Mus musculus</name>
    <name type="common">Mouse</name>
    <dbReference type="NCBI Taxonomy" id="10090"/>
    <lineage>
        <taxon>Eukaryota</taxon>
        <taxon>Metazoa</taxon>
        <taxon>Chordata</taxon>
        <taxon>Craniata</taxon>
        <taxon>Vertebrata</taxon>
        <taxon>Euteleostomi</taxon>
        <taxon>Mammalia</taxon>
        <taxon>Eutheria</taxon>
        <taxon>Euarchontoglires</taxon>
        <taxon>Glires</taxon>
        <taxon>Rodentia</taxon>
        <taxon>Myomorpha</taxon>
        <taxon>Muroidea</taxon>
        <taxon>Muridae</taxon>
        <taxon>Murinae</taxon>
        <taxon>Mus</taxon>
        <taxon>Mus</taxon>
    </lineage>
</organism>
<gene>
    <name evidence="1 2" type="primary">Alg3</name>
</gene>
<reference evidence="1" key="4">
    <citation type="submission" date="2025-08" db="UniProtKB">
        <authorList>
            <consortium name="Ensembl"/>
        </authorList>
    </citation>
    <scope>IDENTIFICATION</scope>
    <source>
        <strain evidence="1">C57BL/6J</strain>
    </source>
</reference>
<evidence type="ECO:0000313" key="2">
    <source>
        <dbReference type="MGI" id="MGI:1098592"/>
    </source>
</evidence>
<name>A0A338P6V1_MOUSE</name>
<reference evidence="1 3" key="3">
    <citation type="journal article" date="2011" name="PLoS Biol.">
        <title>Modernizing reference genome assemblies.</title>
        <authorList>
            <person name="Church D.M."/>
            <person name="Schneider V.A."/>
            <person name="Graves T."/>
            <person name="Auger K."/>
            <person name="Cunningham F."/>
            <person name="Bouk N."/>
            <person name="Chen H.C."/>
            <person name="Agarwala R."/>
            <person name="McLaren W.M."/>
            <person name="Ritchie G.R."/>
            <person name="Albracht D."/>
            <person name="Kremitzki M."/>
            <person name="Rock S."/>
            <person name="Kotkiewicz H."/>
            <person name="Kremitzki C."/>
            <person name="Wollam A."/>
            <person name="Trani L."/>
            <person name="Fulton L."/>
            <person name="Fulton R."/>
            <person name="Matthews L."/>
            <person name="Whitehead S."/>
            <person name="Chow W."/>
            <person name="Torrance J."/>
            <person name="Dunn M."/>
            <person name="Harden G."/>
            <person name="Threadgold G."/>
            <person name="Wood J."/>
            <person name="Collins J."/>
            <person name="Heath P."/>
            <person name="Griffiths G."/>
            <person name="Pelan S."/>
            <person name="Grafham D."/>
            <person name="Eichler E.E."/>
            <person name="Weinstock G."/>
            <person name="Mardis E.R."/>
            <person name="Wilson R.K."/>
            <person name="Howe K."/>
            <person name="Flicek P."/>
            <person name="Hubbard T."/>
        </authorList>
    </citation>
    <scope>NUCLEOTIDE SEQUENCE [LARGE SCALE GENOMIC DNA]</scope>
    <source>
        <strain evidence="1 3">C57BL/6J</strain>
    </source>
</reference>
<dbReference type="MGI" id="MGI:1098592">
    <property type="gene designation" value="Alg3"/>
</dbReference>
<dbReference type="AlphaFoldDB" id="A0A338P6V1"/>
<keyword evidence="4 5" id="KW-1267">Proteomics identification</keyword>
<evidence type="ECO:0000313" key="3">
    <source>
        <dbReference type="Proteomes" id="UP000000589"/>
    </source>
</evidence>
<keyword evidence="3" id="KW-1185">Reference proteome</keyword>
<sequence>MAAGLRKRGQPASVGQPAGIWKQWLQRAWQERYLLLREPRYTLLVASCLCIAETQRLTGRPTWPRWRVSSMAHMTTHSCRVTPDLLSTQLGFCTSLRGYSMLLTGALISLWPRTSLLYSTLSPWCLFS</sequence>